<name>A0ABQ7E628_BRACR</name>
<organism evidence="1 2">
    <name type="scientific">Brassica cretica</name>
    <name type="common">Mustard</name>
    <dbReference type="NCBI Taxonomy" id="69181"/>
    <lineage>
        <taxon>Eukaryota</taxon>
        <taxon>Viridiplantae</taxon>
        <taxon>Streptophyta</taxon>
        <taxon>Embryophyta</taxon>
        <taxon>Tracheophyta</taxon>
        <taxon>Spermatophyta</taxon>
        <taxon>Magnoliopsida</taxon>
        <taxon>eudicotyledons</taxon>
        <taxon>Gunneridae</taxon>
        <taxon>Pentapetalae</taxon>
        <taxon>rosids</taxon>
        <taxon>malvids</taxon>
        <taxon>Brassicales</taxon>
        <taxon>Brassicaceae</taxon>
        <taxon>Brassiceae</taxon>
        <taxon>Brassica</taxon>
    </lineage>
</organism>
<protein>
    <submittedName>
        <fullName evidence="1">Uncharacterized protein</fullName>
    </submittedName>
</protein>
<gene>
    <name evidence="1" type="ORF">DY000_02023972</name>
</gene>
<dbReference type="EMBL" id="QGKV02000299">
    <property type="protein sequence ID" value="KAF3592145.1"/>
    <property type="molecule type" value="Genomic_DNA"/>
</dbReference>
<evidence type="ECO:0000313" key="1">
    <source>
        <dbReference type="EMBL" id="KAF3592145.1"/>
    </source>
</evidence>
<comment type="caution">
    <text evidence="1">The sequence shown here is derived from an EMBL/GenBank/DDBJ whole genome shotgun (WGS) entry which is preliminary data.</text>
</comment>
<keyword evidence="2" id="KW-1185">Reference proteome</keyword>
<accession>A0ABQ7E628</accession>
<dbReference type="Proteomes" id="UP000266723">
    <property type="component" value="Unassembled WGS sequence"/>
</dbReference>
<reference evidence="1 2" key="1">
    <citation type="journal article" date="2020" name="BMC Genomics">
        <title>Intraspecific diversification of the crop wild relative Brassica cretica Lam. using demographic model selection.</title>
        <authorList>
            <person name="Kioukis A."/>
            <person name="Michalopoulou V.A."/>
            <person name="Briers L."/>
            <person name="Pirintsos S."/>
            <person name="Studholme D.J."/>
            <person name="Pavlidis P."/>
            <person name="Sarris P.F."/>
        </authorList>
    </citation>
    <scope>NUCLEOTIDE SEQUENCE [LARGE SCALE GENOMIC DNA]</scope>
    <source>
        <strain evidence="2">cv. PFS-1207/04</strain>
    </source>
</reference>
<proteinExistence type="predicted"/>
<evidence type="ECO:0000313" key="2">
    <source>
        <dbReference type="Proteomes" id="UP000266723"/>
    </source>
</evidence>
<sequence length="323" mass="35318">MASCYHLEISGTDILSGSSRRACINASTISIHHKSRPELALHCGCRSACSLFSTCTSFTSPHQDPCFALHMCTRSWRTSLGCHRSDIILDKAPSISVTIITCRRSLSLSVHKRVSVSFVDGFSTSTLPVSTVPPPTRFIASQPPVIVSSSNEHLSSAASYKPFIKYRSGELPADVSPSPLNLWAWPILHSEKKSFSSFSTEDKTLPPCLLSLKEEDFSASLSSKSSRFCTILSSCVAVSTGPEDASETTSVYLVGENWVSTSLVTKFRPSDFIVKVPLTHSSFVLSSLSSSHEDLSRLSPFVYVFYAYYQKGWIIPSCCIQTS</sequence>